<gene>
    <name evidence="1" type="ORF">M983_3195</name>
</gene>
<name>A0A198F8U8_9GAMM</name>
<protein>
    <recommendedName>
        <fullName evidence="3">Transferase</fullName>
    </recommendedName>
</protein>
<evidence type="ECO:0000313" key="1">
    <source>
        <dbReference type="EMBL" id="OAT20726.1"/>
    </source>
</evidence>
<dbReference type="EMBL" id="LXEN01000158">
    <property type="protein sequence ID" value="OAT20726.1"/>
    <property type="molecule type" value="Genomic_DNA"/>
</dbReference>
<keyword evidence="2" id="KW-1185">Reference proteome</keyword>
<dbReference type="Proteomes" id="UP000094023">
    <property type="component" value="Unassembled WGS sequence"/>
</dbReference>
<dbReference type="Pfam" id="PF18836">
    <property type="entry name" value="B_solenoid_ydck"/>
    <property type="match status" value="3"/>
</dbReference>
<evidence type="ECO:0000313" key="2">
    <source>
        <dbReference type="Proteomes" id="UP000094023"/>
    </source>
</evidence>
<accession>A0A198F8U8</accession>
<dbReference type="SUPFAM" id="SSF51161">
    <property type="entry name" value="Trimeric LpxA-like enzymes"/>
    <property type="match status" value="1"/>
</dbReference>
<dbReference type="Gene3D" id="2.160.10.10">
    <property type="entry name" value="Hexapeptide repeat proteins"/>
    <property type="match status" value="1"/>
</dbReference>
<dbReference type="InterPro" id="IPR011004">
    <property type="entry name" value="Trimer_LpxA-like_sf"/>
</dbReference>
<proteinExistence type="predicted"/>
<comment type="caution">
    <text evidence="1">The sequence shown here is derived from an EMBL/GenBank/DDBJ whole genome shotgun (WGS) entry which is preliminary data.</text>
</comment>
<organism evidence="1 2">
    <name type="scientific">Proteus myxofaciens ATCC 19692</name>
    <dbReference type="NCBI Taxonomy" id="1354337"/>
    <lineage>
        <taxon>Bacteria</taxon>
        <taxon>Pseudomonadati</taxon>
        <taxon>Pseudomonadota</taxon>
        <taxon>Gammaproteobacteria</taxon>
        <taxon>Enterobacterales</taxon>
        <taxon>Morganellaceae</taxon>
        <taxon>Proteus</taxon>
    </lineage>
</organism>
<reference evidence="1 2" key="1">
    <citation type="submission" date="2016-04" db="EMBL/GenBank/DDBJ databases">
        <title>ATOL: Assembling a taxonomically balanced genome-scale reconstruction of the evolutionary history of the Enterobacteriaceae.</title>
        <authorList>
            <person name="Plunkett G.III."/>
            <person name="Neeno-Eckwall E.C."/>
            <person name="Glasner J.D."/>
            <person name="Perna N.T."/>
        </authorList>
    </citation>
    <scope>NUCLEOTIDE SEQUENCE [LARGE SCALE GENOMIC DNA]</scope>
    <source>
        <strain evidence="1 2">ATCC 19692</strain>
    </source>
</reference>
<dbReference type="InterPro" id="IPR040831">
    <property type="entry name" value="B_solenoid_ydck_rpt"/>
</dbReference>
<dbReference type="STRING" id="1354337.M983_3195"/>
<sequence>MMNKYKITNETMIHNGITLYRIERFYTKTLGGWIESQKNLSSEGNCFIYDDAMVFGDAVISGDAEIRGNAQIYGNATVTDSAVILDNVQIYGNARVTDSARITDNAQIYGDAKIKDSAKVYDNAVVCGQSVVEKNAKVYGYAFLDGNMIITNNDYINNRIESSWSNVDSVANVTLFIEPNRNKFKIYANGKHQVPIIVHLDTLNKNKEHIKVDSEQLLQNISLYFSGKNTLDDDEKKIFIGDYLIFSTQPDNYVFPEAEHYLSNLYGSVCIIYVSCDFYLNNSIDLDVENRIKIYLKYNIKGKEYTTESSSEITKPKKYKYVSLHAKQPYIFKSDDLDQSLIQNPKIEKSVAGYDNSILYKYYIKFSPKIRHHIKNVDCEQDDLFHYLQKGNYKGFSTTTDNLFKQDDDAYYTKEFIISSDWSISVTSKNHEETGICFWCLRVWYGALWLYNEKSKPCSFILYDQYGNQAKLDAVTIEDEQLTFNF</sequence>
<dbReference type="AlphaFoldDB" id="A0A198F8U8"/>
<evidence type="ECO:0008006" key="3">
    <source>
        <dbReference type="Google" id="ProtNLM"/>
    </source>
</evidence>